<keyword evidence="7 13" id="KW-0547">Nucleotide-binding</keyword>
<dbReference type="InterPro" id="IPR004188">
    <property type="entry name" value="Phe-tRNA_ligase_II_N"/>
</dbReference>
<accession>A0A140DTS3</accession>
<dbReference type="PROSITE" id="PS50862">
    <property type="entry name" value="AA_TRNA_LIGASE_II"/>
    <property type="match status" value="1"/>
</dbReference>
<keyword evidence="5 13" id="KW-0436">Ligase</keyword>
<evidence type="ECO:0000256" key="5">
    <source>
        <dbReference type="ARBA" id="ARBA00022598"/>
    </source>
</evidence>
<evidence type="ECO:0000313" key="16">
    <source>
        <dbReference type="EMBL" id="AMK54050.1"/>
    </source>
</evidence>
<dbReference type="GO" id="GO:0016740">
    <property type="term" value="F:transferase activity"/>
    <property type="evidence" value="ECO:0007669"/>
    <property type="project" value="UniProtKB-ARBA"/>
</dbReference>
<dbReference type="GO" id="GO:0000049">
    <property type="term" value="F:tRNA binding"/>
    <property type="evidence" value="ECO:0007669"/>
    <property type="project" value="InterPro"/>
</dbReference>
<evidence type="ECO:0000256" key="9">
    <source>
        <dbReference type="ARBA" id="ARBA00022842"/>
    </source>
</evidence>
<keyword evidence="9 13" id="KW-0460">Magnesium</keyword>
<keyword evidence="10 13" id="KW-0648">Protein biosynthesis</keyword>
<dbReference type="InterPro" id="IPR006195">
    <property type="entry name" value="aa-tRNA-synth_II"/>
</dbReference>
<evidence type="ECO:0000256" key="8">
    <source>
        <dbReference type="ARBA" id="ARBA00022840"/>
    </source>
</evidence>
<dbReference type="AlphaFoldDB" id="A0A140DTS3"/>
<dbReference type="InterPro" id="IPR004529">
    <property type="entry name" value="Phe-tRNA-synth_IIc_asu"/>
</dbReference>
<sequence length="368" mass="41985">MHRNSKWSHARDSKEKTGFEERMIYMDEMQQLQQTALKDITSADRTSSLNDLRVKYLGKKGAVQGLMKNMKNLPADEKPAYGQKVNKLKQELQKALEERKESLEAAELEGKITSEEIDVTLPGRRPSAGSLHPLTLVQQELEDLFVGLGYQVIEGPEVVEDLYCFERANIPRDHPARDMQDSLYIDPEHLLRTHTTAIQMKVLEEQAPNDIKVICPGKVYRRDDDDATHSHQFTQMEGLVIGEHITLADLKGTLEFLARKMFGQDREIRFRPSYFPFTEPSVEVDVTCHVCGGKGCPTCKQTGWIEILGAGEVHPHVLEMAGYDPKKAQGFAFGVGIERVAMLKYGIDDIRHFYTNDRRFAKLFERFE</sequence>
<evidence type="ECO:0000259" key="15">
    <source>
        <dbReference type="PROSITE" id="PS50862"/>
    </source>
</evidence>
<evidence type="ECO:0000256" key="6">
    <source>
        <dbReference type="ARBA" id="ARBA00022723"/>
    </source>
</evidence>
<reference evidence="16 17" key="1">
    <citation type="journal article" date="2016" name="Gut Pathog.">
        <title>Whole genome sequencing of "Faecalibaculum rodentium" ALO17, isolated from C57BL/6J laboratory mouse feces.</title>
        <authorList>
            <person name="Lim S."/>
            <person name="Chang D.H."/>
            <person name="Ahn S."/>
            <person name="Kim B.C."/>
        </authorList>
    </citation>
    <scope>NUCLEOTIDE SEQUENCE [LARGE SCALE GENOMIC DNA]</scope>
    <source>
        <strain evidence="16 17">Alo17</strain>
    </source>
</reference>
<keyword evidence="11 13" id="KW-0030">Aminoacyl-tRNA synthetase</keyword>
<keyword evidence="17" id="KW-1185">Reference proteome</keyword>
<dbReference type="NCBIfam" id="TIGR00468">
    <property type="entry name" value="pheS"/>
    <property type="match status" value="1"/>
</dbReference>
<evidence type="ECO:0000256" key="14">
    <source>
        <dbReference type="SAM" id="Coils"/>
    </source>
</evidence>
<comment type="cofactor">
    <cofactor evidence="13">
        <name>Mg(2+)</name>
        <dbReference type="ChEBI" id="CHEBI:18420"/>
    </cofactor>
    <text evidence="13">Binds 2 magnesium ions per tetramer.</text>
</comment>
<evidence type="ECO:0000256" key="3">
    <source>
        <dbReference type="ARBA" id="ARBA00011209"/>
    </source>
</evidence>
<feature type="coiled-coil region" evidence="14">
    <location>
        <begin position="78"/>
        <end position="109"/>
    </location>
</feature>
<evidence type="ECO:0000256" key="10">
    <source>
        <dbReference type="ARBA" id="ARBA00022917"/>
    </source>
</evidence>
<dbReference type="FunFam" id="3.30.930.10:FF:000003">
    <property type="entry name" value="Phenylalanine--tRNA ligase alpha subunit"/>
    <property type="match status" value="1"/>
</dbReference>
<dbReference type="EMBL" id="CP011391">
    <property type="protein sequence ID" value="AMK54050.1"/>
    <property type="molecule type" value="Genomic_DNA"/>
</dbReference>
<feature type="domain" description="Aminoacyl-transfer RNA synthetases class-II family profile" evidence="15">
    <location>
        <begin position="137"/>
        <end position="343"/>
    </location>
</feature>
<keyword evidence="6 13" id="KW-0479">Metal-binding</keyword>
<comment type="catalytic activity">
    <reaction evidence="12 13">
        <text>tRNA(Phe) + L-phenylalanine + ATP = L-phenylalanyl-tRNA(Phe) + AMP + diphosphate + H(+)</text>
        <dbReference type="Rhea" id="RHEA:19413"/>
        <dbReference type="Rhea" id="RHEA-COMP:9668"/>
        <dbReference type="Rhea" id="RHEA-COMP:9699"/>
        <dbReference type="ChEBI" id="CHEBI:15378"/>
        <dbReference type="ChEBI" id="CHEBI:30616"/>
        <dbReference type="ChEBI" id="CHEBI:33019"/>
        <dbReference type="ChEBI" id="CHEBI:58095"/>
        <dbReference type="ChEBI" id="CHEBI:78442"/>
        <dbReference type="ChEBI" id="CHEBI:78531"/>
        <dbReference type="ChEBI" id="CHEBI:456215"/>
        <dbReference type="EC" id="6.1.1.20"/>
    </reaction>
</comment>
<evidence type="ECO:0000256" key="1">
    <source>
        <dbReference type="ARBA" id="ARBA00004496"/>
    </source>
</evidence>
<dbReference type="GO" id="GO:0140096">
    <property type="term" value="F:catalytic activity, acting on a protein"/>
    <property type="evidence" value="ECO:0007669"/>
    <property type="project" value="UniProtKB-ARBA"/>
</dbReference>
<evidence type="ECO:0000313" key="17">
    <source>
        <dbReference type="Proteomes" id="UP000069771"/>
    </source>
</evidence>
<protein>
    <recommendedName>
        <fullName evidence="13">Phenylalanine--tRNA ligase alpha subunit</fullName>
        <ecNumber evidence="13">6.1.1.20</ecNumber>
    </recommendedName>
    <alternativeName>
        <fullName evidence="13">Phenylalanyl-tRNA synthetase alpha subunit</fullName>
        <shortName evidence="13">PheRS</shortName>
    </alternativeName>
</protein>
<evidence type="ECO:0000256" key="7">
    <source>
        <dbReference type="ARBA" id="ARBA00022741"/>
    </source>
</evidence>
<dbReference type="InterPro" id="IPR010978">
    <property type="entry name" value="tRNA-bd_arm"/>
</dbReference>
<dbReference type="GO" id="GO:0000287">
    <property type="term" value="F:magnesium ion binding"/>
    <property type="evidence" value="ECO:0007669"/>
    <property type="project" value="UniProtKB-UniRule"/>
</dbReference>
<dbReference type="Pfam" id="PF02912">
    <property type="entry name" value="Phe_tRNA-synt_N"/>
    <property type="match status" value="1"/>
</dbReference>
<evidence type="ECO:0000256" key="11">
    <source>
        <dbReference type="ARBA" id="ARBA00023146"/>
    </source>
</evidence>
<evidence type="ECO:0000256" key="13">
    <source>
        <dbReference type="HAMAP-Rule" id="MF_00281"/>
    </source>
</evidence>
<proteinExistence type="inferred from homology"/>
<dbReference type="GO" id="GO:0006432">
    <property type="term" value="P:phenylalanyl-tRNA aminoacylation"/>
    <property type="evidence" value="ECO:0007669"/>
    <property type="project" value="UniProtKB-UniRule"/>
</dbReference>
<dbReference type="InterPro" id="IPR002319">
    <property type="entry name" value="Phenylalanyl-tRNA_Synthase"/>
</dbReference>
<keyword evidence="8 13" id="KW-0067">ATP-binding</keyword>
<keyword evidence="4 13" id="KW-0963">Cytoplasm</keyword>
<evidence type="ECO:0000256" key="2">
    <source>
        <dbReference type="ARBA" id="ARBA00010207"/>
    </source>
</evidence>
<organism evidence="16 17">
    <name type="scientific">Faecalibaculum rodentium</name>
    <dbReference type="NCBI Taxonomy" id="1702221"/>
    <lineage>
        <taxon>Bacteria</taxon>
        <taxon>Bacillati</taxon>
        <taxon>Bacillota</taxon>
        <taxon>Erysipelotrichia</taxon>
        <taxon>Erysipelotrichales</taxon>
        <taxon>Erysipelotrichaceae</taxon>
        <taxon>Faecalibaculum</taxon>
    </lineage>
</organism>
<dbReference type="InterPro" id="IPR022911">
    <property type="entry name" value="Phe_tRNA_ligase_alpha1_bac"/>
</dbReference>
<dbReference type="InterPro" id="IPR045864">
    <property type="entry name" value="aa-tRNA-synth_II/BPL/LPL"/>
</dbReference>
<dbReference type="PANTHER" id="PTHR11538">
    <property type="entry name" value="PHENYLALANYL-TRNA SYNTHETASE"/>
    <property type="match status" value="1"/>
</dbReference>
<dbReference type="HAMAP" id="MF_00281">
    <property type="entry name" value="Phe_tRNA_synth_alpha1"/>
    <property type="match status" value="1"/>
</dbReference>
<dbReference type="Proteomes" id="UP000069771">
    <property type="component" value="Chromosome"/>
</dbReference>
<evidence type="ECO:0000256" key="12">
    <source>
        <dbReference type="ARBA" id="ARBA00049255"/>
    </source>
</evidence>
<dbReference type="Gene3D" id="3.30.930.10">
    <property type="entry name" value="Bira Bifunctional Protein, Domain 2"/>
    <property type="match status" value="1"/>
</dbReference>
<dbReference type="GO" id="GO:0005524">
    <property type="term" value="F:ATP binding"/>
    <property type="evidence" value="ECO:0007669"/>
    <property type="project" value="UniProtKB-UniRule"/>
</dbReference>
<name>A0A140DTS3_9FIRM</name>
<dbReference type="STRING" id="1702221.AALO17_09160"/>
<gene>
    <name evidence="13" type="primary">pheS</name>
    <name evidence="16" type="ORF">AALO17_09160</name>
</gene>
<dbReference type="SUPFAM" id="SSF55681">
    <property type="entry name" value="Class II aaRS and biotin synthetases"/>
    <property type="match status" value="1"/>
</dbReference>
<dbReference type="Pfam" id="PF01409">
    <property type="entry name" value="tRNA-synt_2d"/>
    <property type="match status" value="1"/>
</dbReference>
<dbReference type="GO" id="GO:0005737">
    <property type="term" value="C:cytoplasm"/>
    <property type="evidence" value="ECO:0007669"/>
    <property type="project" value="UniProtKB-SubCell"/>
</dbReference>
<dbReference type="CDD" id="cd00496">
    <property type="entry name" value="PheRS_alpha_core"/>
    <property type="match status" value="1"/>
</dbReference>
<dbReference type="EC" id="6.1.1.20" evidence="13"/>
<keyword evidence="14" id="KW-0175">Coiled coil</keyword>
<dbReference type="PATRIC" id="fig|1702221.3.peg.886"/>
<dbReference type="SUPFAM" id="SSF46589">
    <property type="entry name" value="tRNA-binding arm"/>
    <property type="match status" value="1"/>
</dbReference>
<dbReference type="GO" id="GO:0004826">
    <property type="term" value="F:phenylalanine-tRNA ligase activity"/>
    <property type="evidence" value="ECO:0007669"/>
    <property type="project" value="UniProtKB-UniRule"/>
</dbReference>
<dbReference type="PANTHER" id="PTHR11538:SF41">
    <property type="entry name" value="PHENYLALANINE--TRNA LIGASE, MITOCHONDRIAL"/>
    <property type="match status" value="1"/>
</dbReference>
<feature type="binding site" evidence="13">
    <location>
        <position position="279"/>
    </location>
    <ligand>
        <name>Mg(2+)</name>
        <dbReference type="ChEBI" id="CHEBI:18420"/>
        <note>shared with beta subunit</note>
    </ligand>
</feature>
<comment type="subunit">
    <text evidence="3 13">Tetramer of two alpha and two beta subunits.</text>
</comment>
<dbReference type="KEGG" id="fro:AALO17_09160"/>
<evidence type="ECO:0000256" key="4">
    <source>
        <dbReference type="ARBA" id="ARBA00022490"/>
    </source>
</evidence>
<comment type="subcellular location">
    <subcellularLocation>
        <location evidence="1 13">Cytoplasm</location>
    </subcellularLocation>
</comment>
<comment type="similarity">
    <text evidence="2 13">Belongs to the class-II aminoacyl-tRNA synthetase family. Phe-tRNA synthetase alpha subunit type 1 subfamily.</text>
</comment>